<name>A0A2H0CUS0_9BACT</name>
<comment type="caution">
    <text evidence="4">The sequence shown here is derived from an EMBL/GenBank/DDBJ whole genome shotgun (WGS) entry which is preliminary data.</text>
</comment>
<organism evidence="4 5">
    <name type="scientific">Candidatus Lloydbacteria bacterium CG22_combo_CG10-13_8_21_14_all_47_15</name>
    <dbReference type="NCBI Taxonomy" id="1974635"/>
    <lineage>
        <taxon>Bacteria</taxon>
        <taxon>Candidatus Lloydiibacteriota</taxon>
    </lineage>
</organism>
<keyword evidence="2" id="KW-1015">Disulfide bond</keyword>
<dbReference type="Proteomes" id="UP000230638">
    <property type="component" value="Unassembled WGS sequence"/>
</dbReference>
<dbReference type="InterPro" id="IPR018765">
    <property type="entry name" value="DUF2341"/>
</dbReference>
<dbReference type="Gene3D" id="2.60.120.200">
    <property type="match status" value="5"/>
</dbReference>
<dbReference type="PANTHER" id="PTHR42535">
    <property type="entry name" value="OOKINETE PROTEIN, PUTATIVE-RELATED"/>
    <property type="match status" value="1"/>
</dbReference>
<dbReference type="Pfam" id="PF13385">
    <property type="entry name" value="Laminin_G_3"/>
    <property type="match status" value="3"/>
</dbReference>
<evidence type="ECO:0000256" key="2">
    <source>
        <dbReference type="ARBA" id="ARBA00023157"/>
    </source>
</evidence>
<evidence type="ECO:0000256" key="1">
    <source>
        <dbReference type="ARBA" id="ARBA00022729"/>
    </source>
</evidence>
<dbReference type="InterPro" id="IPR006558">
    <property type="entry name" value="LamG-like"/>
</dbReference>
<sequence>MYRSTKILKICILAVLIMTLGYGAYQAFGGTLINKVLDRGNADFETGLVAHWTFDGKDMKDNVADRSGNGNHGKLILGVSGNTATTTALGKIGQALEFDGTDDYVDGGDLGTGIKTAAFWVKPDSASEKIIDLNSASSGDWFNSNYTYCQQITINSSQVATTTTNGFVVVASTTQATLAATSSAGRIQKLDSNNNLPLDIIFTSGTDCNSDGGALLDFHHEKYSSTTGELVSWIEVTDISSTTDKYFLMYYGNSVATDQSNEAGTYNSLYSGVWHLAEDPSITTDGSCGGGTAEVCDATSASNDGDSNGAMTSSDKVAGRIGGAIDFDGANDFIEVANNYSLATPMMSAWFKSNEPSGEDARPLSKFASITDGWSAYLETPAGVLTQYIYNDIDDAGVYLYPTTISQGAGQWYHVSLGIDANLKNLLYIDGVLVGNTDSSTGSWDSFIGNFFMGQRGDATSFFQGVLDEVRIYNTTLHAMDILTNYNNEKNAGAFLTFGSEETETPSGGVPIHIKTINNYISANGFASPTIYVDGSASSTINAGWHHVVVTTDTGINASSTKIGLISSSYFNGSIDDIRVYNRALSLEDANRLYHLGATTKINKTLDRSNTGLEDGLVGHWTFDGKDLINNAVDSSGSGNTGYLKGFTSTTTASGKIGQALEFDGTDDYVDIPNIAIPQNFTVTAWVNSSMSANDDIIIGSGATAAGNTEAHFGYNNGNEIRYFDVDLVPDTASVSISTAEYKNTWKYITLTKEGNTTKIYSDGYLLNTTSQTGTSLKSFTYLGVTTNNPSGATQRMHGKMDDIRVYNRALSVEEINRLYHLGATTKIATTIKSSASSLETGLVGHWTLDGKNLINNVTDSSGQGNNGHLDINTATTTKAGKIGQALLLDGNAVVKIGDPADGSLDFGTNSFSYGLWVYATSSKGGFDMPMGKGGSSAGVNGYDMELGSGAWVVSLADDTQTKSGQLSAQPILNKWTHLFAVVDRNTNIFRIYVDGTPVSAGSDISTFGDVSSTRSFYLGANGVGGNLFLGLIDDIRVYNRALSAEEVARLYKMAR</sequence>
<gene>
    <name evidence="4" type="ORF">COW88_01205</name>
</gene>
<dbReference type="InterPro" id="IPR013320">
    <property type="entry name" value="ConA-like_dom_sf"/>
</dbReference>
<evidence type="ECO:0000259" key="3">
    <source>
        <dbReference type="SMART" id="SM00560"/>
    </source>
</evidence>
<evidence type="ECO:0000313" key="4">
    <source>
        <dbReference type="EMBL" id="PIP73662.1"/>
    </source>
</evidence>
<dbReference type="AlphaFoldDB" id="A0A2H0CUS0"/>
<feature type="domain" description="LamG-like jellyroll fold" evidence="3">
    <location>
        <begin position="910"/>
        <end position="1046"/>
    </location>
</feature>
<dbReference type="SMART" id="SM00560">
    <property type="entry name" value="LamGL"/>
    <property type="match status" value="1"/>
</dbReference>
<evidence type="ECO:0000313" key="5">
    <source>
        <dbReference type="Proteomes" id="UP000230638"/>
    </source>
</evidence>
<dbReference type="EMBL" id="PCTL01000013">
    <property type="protein sequence ID" value="PIP73662.1"/>
    <property type="molecule type" value="Genomic_DNA"/>
</dbReference>
<dbReference type="Pfam" id="PF10102">
    <property type="entry name" value="DUF2341"/>
    <property type="match status" value="1"/>
</dbReference>
<keyword evidence="1" id="KW-0732">Signal</keyword>
<dbReference type="SUPFAM" id="SSF49899">
    <property type="entry name" value="Concanavalin A-like lectins/glucanases"/>
    <property type="match status" value="5"/>
</dbReference>
<protein>
    <recommendedName>
        <fullName evidence="3">LamG-like jellyroll fold domain-containing protein</fullName>
    </recommendedName>
</protein>
<accession>A0A2H0CUS0</accession>
<proteinExistence type="predicted"/>
<reference evidence="4 5" key="1">
    <citation type="submission" date="2017-09" db="EMBL/GenBank/DDBJ databases">
        <title>Depth-based differentiation of microbial function through sediment-hosted aquifers and enrichment of novel symbionts in the deep terrestrial subsurface.</title>
        <authorList>
            <person name="Probst A.J."/>
            <person name="Ladd B."/>
            <person name="Jarett J.K."/>
            <person name="Geller-Mcgrath D.E."/>
            <person name="Sieber C.M."/>
            <person name="Emerson J.B."/>
            <person name="Anantharaman K."/>
            <person name="Thomas B.C."/>
            <person name="Malmstrom R."/>
            <person name="Stieglmeier M."/>
            <person name="Klingl A."/>
            <person name="Woyke T."/>
            <person name="Ryan C.M."/>
            <person name="Banfield J.F."/>
        </authorList>
    </citation>
    <scope>NUCLEOTIDE SEQUENCE [LARGE SCALE GENOMIC DNA]</scope>
    <source>
        <strain evidence="4">CG22_combo_CG10-13_8_21_14_all_47_15</strain>
    </source>
</reference>
<dbReference type="PANTHER" id="PTHR42535:SF2">
    <property type="entry name" value="CHROMOSOME UNDETERMINED SCAFFOLD_146, WHOLE GENOME SHOTGUN SEQUENCE"/>
    <property type="match status" value="1"/>
</dbReference>